<protein>
    <recommendedName>
        <fullName evidence="2">DDE-1 domain-containing protein</fullName>
    </recommendedName>
</protein>
<proteinExistence type="predicted"/>
<dbReference type="InterPro" id="IPR004875">
    <property type="entry name" value="DDE_SF_endonuclease_dom"/>
</dbReference>
<feature type="transmembrane region" description="Helical" evidence="1">
    <location>
        <begin position="21"/>
        <end position="43"/>
    </location>
</feature>
<dbReference type="AlphaFoldDB" id="A0A4S2KZW4"/>
<keyword evidence="4" id="KW-1185">Reference proteome</keyword>
<dbReference type="EMBL" id="QBLH01000952">
    <property type="protein sequence ID" value="TGZ53738.1"/>
    <property type="molecule type" value="Genomic_DNA"/>
</dbReference>
<dbReference type="PANTHER" id="PTHR19303">
    <property type="entry name" value="TRANSPOSON"/>
    <property type="match status" value="1"/>
</dbReference>
<evidence type="ECO:0000256" key="1">
    <source>
        <dbReference type="SAM" id="Phobius"/>
    </source>
</evidence>
<sequence length="242" mass="27229">MIARKGARSVYKVVNGNEKECLTVLFMVNAAGVMAPPMVMYWYQRIPASVARNVPKENNDEFPVVLYVDGHSSHCTMPLSEFCRDHQIELIALYPNATHILQPLDVAVFHPLKSSWKITVNKWRLDHDGDRLTKDKFAPVLKTAIDSMDLTGTIIRGFASCGLFPFSANAVDFDVLRKGLKERKSKEDNEVESQAEDTKFLKFFEERLPAGLLPEFIESERIGYDKMSVDSGTIDDAAVPSE</sequence>
<dbReference type="GO" id="GO:0003677">
    <property type="term" value="F:DNA binding"/>
    <property type="evidence" value="ECO:0007669"/>
    <property type="project" value="TreeGrafter"/>
</dbReference>
<dbReference type="GO" id="GO:0005634">
    <property type="term" value="C:nucleus"/>
    <property type="evidence" value="ECO:0007669"/>
    <property type="project" value="TreeGrafter"/>
</dbReference>
<keyword evidence="1" id="KW-0472">Membrane</keyword>
<dbReference type="Proteomes" id="UP000310200">
    <property type="component" value="Unassembled WGS sequence"/>
</dbReference>
<dbReference type="PANTHER" id="PTHR19303:SF57">
    <property type="entry name" value="HTH CENPB-TYPE DOMAIN-CONTAINING PROTEIN"/>
    <property type="match status" value="1"/>
</dbReference>
<dbReference type="STRING" id="300112.A0A4S2KZW4"/>
<evidence type="ECO:0000313" key="4">
    <source>
        <dbReference type="Proteomes" id="UP000310200"/>
    </source>
</evidence>
<dbReference type="Pfam" id="PF03184">
    <property type="entry name" value="DDE_1"/>
    <property type="match status" value="1"/>
</dbReference>
<keyword evidence="1" id="KW-1133">Transmembrane helix</keyword>
<name>A0A4S2KZW4_9HYME</name>
<evidence type="ECO:0000259" key="2">
    <source>
        <dbReference type="Pfam" id="PF03184"/>
    </source>
</evidence>
<keyword evidence="1" id="KW-0812">Transmembrane</keyword>
<comment type="caution">
    <text evidence="3">The sequence shown here is derived from an EMBL/GenBank/DDBJ whole genome shotgun (WGS) entry which is preliminary data.</text>
</comment>
<organism evidence="3 4">
    <name type="scientific">Temnothorax longispinosus</name>
    <dbReference type="NCBI Taxonomy" id="300112"/>
    <lineage>
        <taxon>Eukaryota</taxon>
        <taxon>Metazoa</taxon>
        <taxon>Ecdysozoa</taxon>
        <taxon>Arthropoda</taxon>
        <taxon>Hexapoda</taxon>
        <taxon>Insecta</taxon>
        <taxon>Pterygota</taxon>
        <taxon>Neoptera</taxon>
        <taxon>Endopterygota</taxon>
        <taxon>Hymenoptera</taxon>
        <taxon>Apocrita</taxon>
        <taxon>Aculeata</taxon>
        <taxon>Formicoidea</taxon>
        <taxon>Formicidae</taxon>
        <taxon>Myrmicinae</taxon>
        <taxon>Temnothorax</taxon>
    </lineage>
</organism>
<reference evidence="3 4" key="1">
    <citation type="journal article" date="2019" name="Philos. Trans. R. Soc. Lond., B, Biol. Sci.">
        <title>Ant behaviour and brain gene expression of defending hosts depend on the ecological success of the intruding social parasite.</title>
        <authorList>
            <person name="Kaur R."/>
            <person name="Stoldt M."/>
            <person name="Jongepier E."/>
            <person name="Feldmeyer B."/>
            <person name="Menzel F."/>
            <person name="Bornberg-Bauer E."/>
            <person name="Foitzik S."/>
        </authorList>
    </citation>
    <scope>NUCLEOTIDE SEQUENCE [LARGE SCALE GENOMIC DNA]</scope>
    <source>
        <tissue evidence="3">Whole body</tissue>
    </source>
</reference>
<accession>A0A4S2KZW4</accession>
<feature type="domain" description="DDE-1" evidence="2">
    <location>
        <begin position="17"/>
        <end position="131"/>
    </location>
</feature>
<evidence type="ECO:0000313" key="3">
    <source>
        <dbReference type="EMBL" id="TGZ53738.1"/>
    </source>
</evidence>
<dbReference type="InterPro" id="IPR050863">
    <property type="entry name" value="CenT-Element_Derived"/>
</dbReference>
<gene>
    <name evidence="3" type="ORF">DBV15_12772</name>
</gene>